<evidence type="ECO:0000313" key="16">
    <source>
        <dbReference type="Proteomes" id="UP000239388"/>
    </source>
</evidence>
<evidence type="ECO:0000256" key="1">
    <source>
        <dbReference type="ARBA" id="ARBA00003943"/>
    </source>
</evidence>
<keyword evidence="9 13" id="KW-1133">Transmembrane helix</keyword>
<proteinExistence type="predicted"/>
<protein>
    <recommendedName>
        <fullName evidence="3">proton-translocating NAD(P)(+) transhydrogenase</fullName>
        <ecNumber evidence="3">7.1.1.1</ecNumber>
    </recommendedName>
</protein>
<accession>A0A2S8G2I9</accession>
<evidence type="ECO:0000256" key="5">
    <source>
        <dbReference type="ARBA" id="ARBA00022519"/>
    </source>
</evidence>
<comment type="subcellular location">
    <subcellularLocation>
        <location evidence="2">Cell inner membrane</location>
        <topology evidence="2">Multi-pass membrane protein</topology>
    </subcellularLocation>
</comment>
<dbReference type="GO" id="GO:0050661">
    <property type="term" value="F:NADP binding"/>
    <property type="evidence" value="ECO:0007669"/>
    <property type="project" value="TreeGrafter"/>
</dbReference>
<evidence type="ECO:0000256" key="6">
    <source>
        <dbReference type="ARBA" id="ARBA00022692"/>
    </source>
</evidence>
<keyword evidence="5" id="KW-0997">Cell inner membrane</keyword>
<keyword evidence="11 13" id="KW-0472">Membrane</keyword>
<evidence type="ECO:0000256" key="12">
    <source>
        <dbReference type="ARBA" id="ARBA00048202"/>
    </source>
</evidence>
<dbReference type="GO" id="GO:0008750">
    <property type="term" value="F:proton-translocating NAD(P)+ transhydrogenase activity"/>
    <property type="evidence" value="ECO:0007669"/>
    <property type="project" value="UniProtKB-EC"/>
</dbReference>
<feature type="transmembrane region" description="Helical" evidence="13">
    <location>
        <begin position="110"/>
        <end position="130"/>
    </location>
</feature>
<dbReference type="PANTHER" id="PTHR10160:SF19">
    <property type="entry name" value="PROTON-TRANSLOCATING NAD(P)(+) TRANSHYDROGENASE"/>
    <property type="match status" value="1"/>
</dbReference>
<evidence type="ECO:0000256" key="8">
    <source>
        <dbReference type="ARBA" id="ARBA00022967"/>
    </source>
</evidence>
<feature type="transmembrane region" description="Helical" evidence="13">
    <location>
        <begin position="49"/>
        <end position="71"/>
    </location>
</feature>
<comment type="caution">
    <text evidence="15">The sequence shown here is derived from an EMBL/GenBank/DDBJ whole genome shotgun (WGS) entry which is preliminary data.</text>
</comment>
<dbReference type="GO" id="GO:0005886">
    <property type="term" value="C:plasma membrane"/>
    <property type="evidence" value="ECO:0007669"/>
    <property type="project" value="UniProtKB-SubCell"/>
</dbReference>
<keyword evidence="6 13" id="KW-0812">Transmembrane</keyword>
<dbReference type="AlphaFoldDB" id="A0A2S8G2I9"/>
<evidence type="ECO:0000313" key="15">
    <source>
        <dbReference type="EMBL" id="PQO38672.1"/>
    </source>
</evidence>
<dbReference type="PANTHER" id="PTHR10160">
    <property type="entry name" value="NAD(P) TRANSHYDROGENASE"/>
    <property type="match status" value="1"/>
</dbReference>
<gene>
    <name evidence="15" type="ORF">C5Y98_11235</name>
</gene>
<evidence type="ECO:0000256" key="7">
    <source>
        <dbReference type="ARBA" id="ARBA00022857"/>
    </source>
</evidence>
<dbReference type="EMBL" id="PUIB01000011">
    <property type="protein sequence ID" value="PQO38672.1"/>
    <property type="molecule type" value="Genomic_DNA"/>
</dbReference>
<dbReference type="GO" id="GO:0006740">
    <property type="term" value="P:NADPH regeneration"/>
    <property type="evidence" value="ECO:0007669"/>
    <property type="project" value="TreeGrafter"/>
</dbReference>
<evidence type="ECO:0000259" key="14">
    <source>
        <dbReference type="Pfam" id="PF12769"/>
    </source>
</evidence>
<evidence type="ECO:0000256" key="4">
    <source>
        <dbReference type="ARBA" id="ARBA00022475"/>
    </source>
</evidence>
<dbReference type="Pfam" id="PF12769">
    <property type="entry name" value="PNTB_4TM"/>
    <property type="match status" value="1"/>
</dbReference>
<evidence type="ECO:0000256" key="11">
    <source>
        <dbReference type="ARBA" id="ARBA00023136"/>
    </source>
</evidence>
<evidence type="ECO:0000256" key="3">
    <source>
        <dbReference type="ARBA" id="ARBA00012943"/>
    </source>
</evidence>
<name>A0A2S8G2I9_9BACT</name>
<evidence type="ECO:0000256" key="10">
    <source>
        <dbReference type="ARBA" id="ARBA00023027"/>
    </source>
</evidence>
<keyword evidence="4" id="KW-1003">Cell membrane</keyword>
<evidence type="ECO:0000256" key="2">
    <source>
        <dbReference type="ARBA" id="ARBA00004429"/>
    </source>
</evidence>
<dbReference type="InterPro" id="IPR024605">
    <property type="entry name" value="NADP_transhyd_a_C"/>
</dbReference>
<dbReference type="OrthoDB" id="9810841at2"/>
<reference evidence="15 16" key="1">
    <citation type="submission" date="2018-02" db="EMBL/GenBank/DDBJ databases">
        <title>Comparative genomes isolates from brazilian mangrove.</title>
        <authorList>
            <person name="Araujo J.E."/>
            <person name="Taketani R.G."/>
            <person name="Silva M.C.P."/>
            <person name="Loureco M.V."/>
            <person name="Andreote F.D."/>
        </authorList>
    </citation>
    <scope>NUCLEOTIDE SEQUENCE [LARGE SCALE GENOMIC DNA]</scope>
    <source>
        <strain evidence="15 16">NAP PRIS-MGV</strain>
    </source>
</reference>
<dbReference type="Proteomes" id="UP000239388">
    <property type="component" value="Unassembled WGS sequence"/>
</dbReference>
<evidence type="ECO:0000256" key="13">
    <source>
        <dbReference type="SAM" id="Phobius"/>
    </source>
</evidence>
<dbReference type="EC" id="7.1.1.1" evidence="3"/>
<organism evidence="15 16">
    <name type="scientific">Blastopirellula marina</name>
    <dbReference type="NCBI Taxonomy" id="124"/>
    <lineage>
        <taxon>Bacteria</taxon>
        <taxon>Pseudomonadati</taxon>
        <taxon>Planctomycetota</taxon>
        <taxon>Planctomycetia</taxon>
        <taxon>Pirellulales</taxon>
        <taxon>Pirellulaceae</taxon>
        <taxon>Blastopirellula</taxon>
    </lineage>
</organism>
<comment type="function">
    <text evidence="1">The transhydrogenation between NADH and NADP is coupled to respiration and ATP hydrolysis and functions as a proton pump across the membrane.</text>
</comment>
<keyword evidence="7" id="KW-0521">NADP</keyword>
<comment type="catalytic activity">
    <reaction evidence="12">
        <text>NAD(+) + NADPH + H(+)(in) = NADH + NADP(+) + H(+)(out)</text>
        <dbReference type="Rhea" id="RHEA:47992"/>
        <dbReference type="ChEBI" id="CHEBI:15378"/>
        <dbReference type="ChEBI" id="CHEBI:57540"/>
        <dbReference type="ChEBI" id="CHEBI:57783"/>
        <dbReference type="ChEBI" id="CHEBI:57945"/>
        <dbReference type="ChEBI" id="CHEBI:58349"/>
        <dbReference type="EC" id="7.1.1.1"/>
    </reaction>
</comment>
<evidence type="ECO:0000256" key="9">
    <source>
        <dbReference type="ARBA" id="ARBA00022989"/>
    </source>
</evidence>
<feature type="transmembrane region" description="Helical" evidence="13">
    <location>
        <begin position="83"/>
        <end position="104"/>
    </location>
</feature>
<feature type="domain" description="NAD(P) transhydrogenase alpha subunit C-terminal" evidence="14">
    <location>
        <begin position="56"/>
        <end position="138"/>
    </location>
</feature>
<keyword evidence="10" id="KW-0520">NAD</keyword>
<keyword evidence="8" id="KW-1278">Translocase</keyword>
<sequence>MGGLVSATAFAQKDTSAEVTSPEEIDSIASPVEESSTEAVKASPKYTKWTALVASLTIFVLAVFVGFEIITKVPPTLHTPLMSGSNAISGISIVGALLATALGANGFASLLGFLAIILATVNVVGGYMVTNRMLSMFKAKR</sequence>